<proteinExistence type="predicted"/>
<protein>
    <submittedName>
        <fullName evidence="2">RHS Repeat-containing protein</fullName>
    </submittedName>
</protein>
<dbReference type="Gene3D" id="2.60.40.10">
    <property type="entry name" value="Immunoglobulins"/>
    <property type="match status" value="3"/>
</dbReference>
<dbReference type="Gene3D" id="2.180.10.10">
    <property type="entry name" value="RHS repeat-associated core"/>
    <property type="match status" value="1"/>
</dbReference>
<dbReference type="InterPro" id="IPR031325">
    <property type="entry name" value="RHS_repeat"/>
</dbReference>
<dbReference type="EMBL" id="NPZB01000001">
    <property type="protein sequence ID" value="PNS09858.1"/>
    <property type="molecule type" value="Genomic_DNA"/>
</dbReference>
<reference evidence="2 3" key="1">
    <citation type="submission" date="2017-08" db="EMBL/GenBank/DDBJ databases">
        <title>Lysobacter sylvestris genome.</title>
        <authorList>
            <person name="Zhang D.-C."/>
            <person name="Albuquerque L."/>
            <person name="Franca L."/>
            <person name="Froufe H.J.C."/>
            <person name="Barroso C."/>
            <person name="Egas C."/>
            <person name="Da Costa M."/>
            <person name="Margesin R."/>
        </authorList>
    </citation>
    <scope>NUCLEOTIDE SEQUENCE [LARGE SCALE GENOMIC DNA]</scope>
    <source>
        <strain evidence="2 3">AM20-91</strain>
    </source>
</reference>
<name>A0A2K1Q494_9GAMM</name>
<comment type="caution">
    <text evidence="2">The sequence shown here is derived from an EMBL/GenBank/DDBJ whole genome shotgun (WGS) entry which is preliminary data.</text>
</comment>
<dbReference type="AlphaFoldDB" id="A0A2K1Q494"/>
<dbReference type="SUPFAM" id="SSF49265">
    <property type="entry name" value="Fibronectin type III"/>
    <property type="match status" value="2"/>
</dbReference>
<dbReference type="InterPro" id="IPR050617">
    <property type="entry name" value="E3_ligase_FN3/SPRY"/>
</dbReference>
<dbReference type="Proteomes" id="UP000236220">
    <property type="component" value="Unassembled WGS sequence"/>
</dbReference>
<feature type="domain" description="Fibronectin type-III" evidence="1">
    <location>
        <begin position="772"/>
        <end position="863"/>
    </location>
</feature>
<dbReference type="PANTHER" id="PTHR24099:SF11">
    <property type="entry name" value="FIBRONECTIN TYPE III DOMAIN-CONTAINING 3BA-RELATED"/>
    <property type="match status" value="1"/>
</dbReference>
<evidence type="ECO:0000259" key="1">
    <source>
        <dbReference type="PROSITE" id="PS50853"/>
    </source>
</evidence>
<sequence>MTFSNAVNSYDAYARSLSVHRWSSLGYSKTDNTDYYDSIPHWVLGQIKRHYNADTNIIDVRNEYDPYTDLPVQTYAFEKLKATMTYNVDGTLATSKDGNNNTTNYSNWMRGIPQTIQFADGTSVSASVDGNGWIRSVTDENGYVTGYGYDAMGRVSGITYPNEANLTYNTTTITFLQSTAAVYGLPAGHWEQVTQTGNRKKVVYFDGLWRPVVEENYDTANVNGTLSQAINRYDTNGRVVFQAYPQRVLNSAINNTWGDPTVTANASGVRTSYDALGRVTKVQQDSELGVLTITTEYLTGLQVRTTNSRGYQATNGYQAYDQPSYDLLAWSAQPEGKTIEITHNYFGMPGSIKQHAADNTVSVTRTYVYDGNMQLCKTIEPEVGSTVMSYDAAGNLAWSVAGGSYPDPANCNTTDAYASGRRADRTYNTRNRVTLLAFPDGRGNQSWTYTPDGLVSTSSVDNDGPSQGSVDETYSYNHRRLLAGESMSERSWYTWSLGYGYDANGNLSTEQYPNGLMVSYSPNALGQATSVASTAGKVYASGVSYYPNGGISQFTYGNGIVHTMTQNARQLPSRSTDAGIINYSFTYDGNANPTLIADDQRGGAFSRWMNYDGLDRLTGAGSGMFGGTDNWHHFTYNALDNITSWKLAGVKDYANYIYDASNRLTNIQNTAGASVVALAYDLQGNLQNKNGQAYSFDYGNRLRGAANQESYRYDAQGRRILQWGVASGKNILSMYSMGGKLMYMEDDRRSETLAYIYLGASQVARVRAATSLPMTPTLTAPATNAGGSYALTWSTTAITDYYVLEESTNGGSTWATLYNGTATNAAVSGRAPGSYAYRVKACNTLGCSASSATSTVQVLTAPAAAPAVSVPSSTYTGAYAVTWTTVASASSYILEESLNGGAWTQAYNGASTASSFSGRAGGNYSYRAKACNIAGCGPYSATGTILVLYTPTSAPSLTVPANSYDGSYTVSWGSVATADHYELQESANGGAWTQVYSGNTTSQGFSGRTSGSYGYQVRACNAAGCGPFSASGAVSVTITPATPTLSGSGSKDTTTKPYTTSWDMQWTASANATSYQLEHQSGTTVTAVYSGTNTYFTEFSTGTTTYSYHVRACNGSVCSAWSAWYAPTVTLGP</sequence>
<gene>
    <name evidence="2" type="ORF">Lysil_1487</name>
</gene>
<dbReference type="PANTHER" id="PTHR24099">
    <property type="entry name" value="E3 UBIQUITIN-PROTEIN LIGASE TRIM36-RELATED"/>
    <property type="match status" value="1"/>
</dbReference>
<dbReference type="InterPro" id="IPR013783">
    <property type="entry name" value="Ig-like_fold"/>
</dbReference>
<evidence type="ECO:0000313" key="2">
    <source>
        <dbReference type="EMBL" id="PNS09858.1"/>
    </source>
</evidence>
<dbReference type="PROSITE" id="PS50853">
    <property type="entry name" value="FN3"/>
    <property type="match status" value="2"/>
</dbReference>
<dbReference type="InterPro" id="IPR036116">
    <property type="entry name" value="FN3_sf"/>
</dbReference>
<accession>A0A2K1Q494</accession>
<organism evidence="2 3">
    <name type="scientific">Solilutibacter silvestris</name>
    <dbReference type="NCBI Taxonomy" id="1645665"/>
    <lineage>
        <taxon>Bacteria</taxon>
        <taxon>Pseudomonadati</taxon>
        <taxon>Pseudomonadota</taxon>
        <taxon>Gammaproteobacteria</taxon>
        <taxon>Lysobacterales</taxon>
        <taxon>Lysobacteraceae</taxon>
        <taxon>Solilutibacter</taxon>
    </lineage>
</organism>
<keyword evidence="3" id="KW-1185">Reference proteome</keyword>
<dbReference type="InterPro" id="IPR003961">
    <property type="entry name" value="FN3_dom"/>
</dbReference>
<dbReference type="SMART" id="SM00060">
    <property type="entry name" value="FN3"/>
    <property type="match status" value="4"/>
</dbReference>
<feature type="domain" description="Fibronectin type-III" evidence="1">
    <location>
        <begin position="951"/>
        <end position="1042"/>
    </location>
</feature>
<dbReference type="Pfam" id="PF05593">
    <property type="entry name" value="RHS_repeat"/>
    <property type="match status" value="1"/>
</dbReference>
<evidence type="ECO:0000313" key="3">
    <source>
        <dbReference type="Proteomes" id="UP000236220"/>
    </source>
</evidence>